<evidence type="ECO:0000256" key="4">
    <source>
        <dbReference type="ARBA" id="ARBA00022692"/>
    </source>
</evidence>
<protein>
    <submittedName>
        <fullName evidence="9">Rnf-Nqr subunit, membrane family protein</fullName>
    </submittedName>
</protein>
<gene>
    <name evidence="9" type="ORF">VCHENC02_1759</name>
</gene>
<dbReference type="EMBL" id="AJSR01000620">
    <property type="protein sequence ID" value="EKM32708.1"/>
    <property type="molecule type" value="Genomic_DNA"/>
</dbReference>
<keyword evidence="5" id="KW-1278">Translocase</keyword>
<sequence length="65" mass="6941">MSSAQNIKKSIMAPVLDNNPIALQVLGVCSALAVTTKLETAFVMTLAVTFVTALSNFSVSLIRYH</sequence>
<feature type="transmembrane region" description="Helical" evidence="8">
    <location>
        <begin position="43"/>
        <end position="62"/>
    </location>
</feature>
<name>A0A454D206_VIBHA</name>
<evidence type="ECO:0000256" key="3">
    <source>
        <dbReference type="ARBA" id="ARBA00022519"/>
    </source>
</evidence>
<dbReference type="Pfam" id="PF02508">
    <property type="entry name" value="Rnf-Nqr"/>
    <property type="match status" value="1"/>
</dbReference>
<organism evidence="9 10">
    <name type="scientific">Vibrio harveyi</name>
    <name type="common">Beneckea harveyi</name>
    <dbReference type="NCBI Taxonomy" id="669"/>
    <lineage>
        <taxon>Bacteria</taxon>
        <taxon>Pseudomonadati</taxon>
        <taxon>Pseudomonadota</taxon>
        <taxon>Gammaproteobacteria</taxon>
        <taxon>Vibrionales</taxon>
        <taxon>Vibrionaceae</taxon>
        <taxon>Vibrio</taxon>
    </lineage>
</organism>
<comment type="subcellular location">
    <subcellularLocation>
        <location evidence="1">Cell inner membrane</location>
        <topology evidence="1">Multi-pass membrane protein</topology>
    </subcellularLocation>
</comment>
<evidence type="ECO:0000313" key="9">
    <source>
        <dbReference type="EMBL" id="EKM32708.1"/>
    </source>
</evidence>
<proteinExistence type="predicted"/>
<evidence type="ECO:0000256" key="5">
    <source>
        <dbReference type="ARBA" id="ARBA00022967"/>
    </source>
</evidence>
<keyword evidence="3" id="KW-0997">Cell inner membrane</keyword>
<keyword evidence="3" id="KW-1003">Cell membrane</keyword>
<reference evidence="9 10" key="1">
    <citation type="submission" date="2012-10" db="EMBL/GenBank/DDBJ databases">
        <title>Genome sequence of Vibrio Cholerae HENC-02.</title>
        <authorList>
            <person name="Eppinger M."/>
            <person name="Hasan N.A."/>
            <person name="Sengamalay N."/>
            <person name="Hine E."/>
            <person name="Su Q."/>
            <person name="Daugherty S.C."/>
            <person name="Young S."/>
            <person name="Sadzewicz L."/>
            <person name="Tallon L."/>
            <person name="Cebula T.A."/>
            <person name="Ravel J."/>
            <person name="Colwell R.R."/>
        </authorList>
    </citation>
    <scope>NUCLEOTIDE SEQUENCE [LARGE SCALE GENOMIC DNA]</scope>
    <source>
        <strain evidence="9 10">HENC-02</strain>
    </source>
</reference>
<comment type="caution">
    <text evidence="9">The sequence shown here is derived from an EMBL/GenBank/DDBJ whole genome shotgun (WGS) entry which is preliminary data.</text>
</comment>
<evidence type="ECO:0000256" key="2">
    <source>
        <dbReference type="ARBA" id="ARBA00022448"/>
    </source>
</evidence>
<evidence type="ECO:0000256" key="1">
    <source>
        <dbReference type="ARBA" id="ARBA00004429"/>
    </source>
</evidence>
<keyword evidence="2" id="KW-0813">Transport</keyword>
<feature type="non-terminal residue" evidence="9">
    <location>
        <position position="65"/>
    </location>
</feature>
<dbReference type="GO" id="GO:0005886">
    <property type="term" value="C:plasma membrane"/>
    <property type="evidence" value="ECO:0007669"/>
    <property type="project" value="UniProtKB-SubCell"/>
</dbReference>
<keyword evidence="4 8" id="KW-0812">Transmembrane</keyword>
<keyword evidence="7 8" id="KW-0472">Membrane</keyword>
<evidence type="ECO:0000256" key="8">
    <source>
        <dbReference type="SAM" id="Phobius"/>
    </source>
</evidence>
<evidence type="ECO:0000256" key="7">
    <source>
        <dbReference type="ARBA" id="ARBA00023136"/>
    </source>
</evidence>
<accession>A0A454D206</accession>
<dbReference type="AlphaFoldDB" id="A0A454D206"/>
<keyword evidence="6 8" id="KW-1133">Transmembrane helix</keyword>
<dbReference type="PANTHER" id="PTHR30586:SF1">
    <property type="entry name" value="NA(+)-TRANSLOCATING NADH-QUINONE REDUCTASE SUBUNIT D"/>
    <property type="match status" value="1"/>
</dbReference>
<evidence type="ECO:0000313" key="10">
    <source>
        <dbReference type="Proteomes" id="UP000008367"/>
    </source>
</evidence>
<evidence type="ECO:0000256" key="6">
    <source>
        <dbReference type="ARBA" id="ARBA00022989"/>
    </source>
</evidence>
<dbReference type="Proteomes" id="UP000008367">
    <property type="component" value="Unassembled WGS sequence"/>
</dbReference>
<dbReference type="PANTHER" id="PTHR30586">
    <property type="entry name" value="ELECTRON TRANSPORT COMPLEX PROTEIN RNFE"/>
    <property type="match status" value="1"/>
</dbReference>
<dbReference type="InterPro" id="IPR003667">
    <property type="entry name" value="NqrDE/RnfAE"/>
</dbReference>